<evidence type="ECO:0000256" key="13">
    <source>
        <dbReference type="ARBA" id="ARBA00022932"/>
    </source>
</evidence>
<dbReference type="Pfam" id="PF22936">
    <property type="entry name" value="Pol_BBD"/>
    <property type="match status" value="1"/>
</dbReference>
<dbReference type="OrthoDB" id="1729718at2759"/>
<proteinExistence type="predicted"/>
<keyword evidence="7" id="KW-0255">Endonuclease</keyword>
<comment type="function">
    <text evidence="1">The aspartyl protease (PR) mediates the proteolytic cleavages of the Gag and Gag-Pol polyproteins after assembly of the VLP.</text>
</comment>
<sequence length="546" mass="62657">MISEQLENLEHKEHLRNEEGHVKKDCYARKRRMESEHNGEAAVMVDTLHEIDALTISDQDPKDRWIIDSGCSYHMTSRRDWFEDYEDVTGGQVMLADDRTVRVEGIGTIRINANGGTVKRLQKVRYVPNLKRNLISVSTLDLQGFKHEGSNGKIKFYKNEKLTLQGTLCGSLYLLDGKTVAGDSNAAVSKDDTALWHSRLGHMSMKNLKILVQKGFLDKKKISDLDFCESCVMGKNKRLSFSIVKHNTEEVLKYVHSDLWGSPNVHLSISRKQYFLSIIDDYSRKVNKRVKCLRTDNGLEFCNSVFDGFCKQHGIERHRTCAYTPQQNGVAERMNRTIMEKMRCLLNESGLEEKFWAEAMATSVYLINRTPSSANDANIPEQLWLNKEPGYLHLRRSGSVVYVHIDQGKLKPRALKGVFIGYPQGVKGYKVWLLEDKKCVVSRNAVFTEGKLYKDLLQDKESAKNQQDSVKQVKSGVIIEDAETQEDLTNYQLARDRDRRTIRLPTRYQDDEQVLAFALSVAEVIDSDEPKTYQEALRSSNWVKWE</sequence>
<gene>
    <name evidence="17" type="ORF">MERR_LOCUS25283</name>
</gene>
<dbReference type="Pfam" id="PF13976">
    <property type="entry name" value="gag_pre-integrs"/>
    <property type="match status" value="1"/>
</dbReference>
<dbReference type="GO" id="GO:0003887">
    <property type="term" value="F:DNA-directed DNA polymerase activity"/>
    <property type="evidence" value="ECO:0007669"/>
    <property type="project" value="UniProtKB-KW"/>
</dbReference>
<keyword evidence="8" id="KW-0378">Hydrolase</keyword>
<keyword evidence="13" id="KW-0808">Transferase</keyword>
<feature type="domain" description="Integrase catalytic" evidence="16">
    <location>
        <begin position="214"/>
        <end position="388"/>
    </location>
</feature>
<dbReference type="GO" id="GO:0003676">
    <property type="term" value="F:nucleic acid binding"/>
    <property type="evidence" value="ECO:0007669"/>
    <property type="project" value="InterPro"/>
</dbReference>
<dbReference type="InterPro" id="IPR054722">
    <property type="entry name" value="PolX-like_BBD"/>
</dbReference>
<dbReference type="InterPro" id="IPR001584">
    <property type="entry name" value="Integrase_cat-core"/>
</dbReference>
<dbReference type="Pfam" id="PF25597">
    <property type="entry name" value="SH3_retrovirus"/>
    <property type="match status" value="1"/>
</dbReference>
<organism evidence="17 18">
    <name type="scientific">Microthlaspi erraticum</name>
    <dbReference type="NCBI Taxonomy" id="1685480"/>
    <lineage>
        <taxon>Eukaryota</taxon>
        <taxon>Viridiplantae</taxon>
        <taxon>Streptophyta</taxon>
        <taxon>Embryophyta</taxon>
        <taxon>Tracheophyta</taxon>
        <taxon>Spermatophyta</taxon>
        <taxon>Magnoliopsida</taxon>
        <taxon>eudicotyledons</taxon>
        <taxon>Gunneridae</taxon>
        <taxon>Pentapetalae</taxon>
        <taxon>rosids</taxon>
        <taxon>malvids</taxon>
        <taxon>Brassicales</taxon>
        <taxon>Brassicaceae</taxon>
        <taxon>Coluteocarpeae</taxon>
        <taxon>Microthlaspi</taxon>
    </lineage>
</organism>
<evidence type="ECO:0000256" key="6">
    <source>
        <dbReference type="ARBA" id="ARBA00022741"/>
    </source>
</evidence>
<dbReference type="Proteomes" id="UP000467841">
    <property type="component" value="Unassembled WGS sequence"/>
</dbReference>
<dbReference type="InterPro" id="IPR025724">
    <property type="entry name" value="GAG-pre-integrase_dom"/>
</dbReference>
<evidence type="ECO:0000256" key="11">
    <source>
        <dbReference type="ARBA" id="ARBA00022908"/>
    </source>
</evidence>
<keyword evidence="15" id="KW-0233">DNA recombination</keyword>
<evidence type="ECO:0000256" key="10">
    <source>
        <dbReference type="ARBA" id="ARBA00022842"/>
    </source>
</evidence>
<keyword evidence="14" id="KW-0917">Virion maturation</keyword>
<dbReference type="InterPro" id="IPR036397">
    <property type="entry name" value="RNaseH_sf"/>
</dbReference>
<keyword evidence="9" id="KW-0067">ATP-binding</keyword>
<keyword evidence="4" id="KW-0540">Nuclease</keyword>
<evidence type="ECO:0000256" key="2">
    <source>
        <dbReference type="ARBA" id="ARBA00022612"/>
    </source>
</evidence>
<name>A0A6D2JLK7_9BRAS</name>
<reference evidence="17" key="1">
    <citation type="submission" date="2020-01" db="EMBL/GenBank/DDBJ databases">
        <authorList>
            <person name="Mishra B."/>
        </authorList>
    </citation>
    <scope>NUCLEOTIDE SEQUENCE [LARGE SCALE GENOMIC DNA]</scope>
</reference>
<evidence type="ECO:0000256" key="5">
    <source>
        <dbReference type="ARBA" id="ARBA00022723"/>
    </source>
</evidence>
<dbReference type="PROSITE" id="PS50994">
    <property type="entry name" value="INTEGRASE"/>
    <property type="match status" value="1"/>
</dbReference>
<dbReference type="AlphaFoldDB" id="A0A6D2JLK7"/>
<keyword evidence="5" id="KW-0479">Metal-binding</keyword>
<evidence type="ECO:0000256" key="4">
    <source>
        <dbReference type="ARBA" id="ARBA00022722"/>
    </source>
</evidence>
<dbReference type="InterPro" id="IPR039537">
    <property type="entry name" value="Retrotran_Ty1/copia-like"/>
</dbReference>
<evidence type="ECO:0000256" key="8">
    <source>
        <dbReference type="ARBA" id="ARBA00022801"/>
    </source>
</evidence>
<dbReference type="PANTHER" id="PTHR42648">
    <property type="entry name" value="TRANSPOSASE, PUTATIVE-RELATED"/>
    <property type="match status" value="1"/>
</dbReference>
<evidence type="ECO:0000313" key="17">
    <source>
        <dbReference type="EMBL" id="CAA7038048.1"/>
    </source>
</evidence>
<keyword evidence="13" id="KW-0548">Nucleotidyltransferase</keyword>
<dbReference type="InterPro" id="IPR057670">
    <property type="entry name" value="SH3_retrovirus"/>
</dbReference>
<evidence type="ECO:0000256" key="7">
    <source>
        <dbReference type="ARBA" id="ARBA00022759"/>
    </source>
</evidence>
<dbReference type="GO" id="GO:0004519">
    <property type="term" value="F:endonuclease activity"/>
    <property type="evidence" value="ECO:0007669"/>
    <property type="project" value="UniProtKB-KW"/>
</dbReference>
<keyword evidence="6" id="KW-0547">Nucleotide-binding</keyword>
<keyword evidence="13" id="KW-0239">DNA-directed DNA polymerase</keyword>
<dbReference type="GO" id="GO:0003964">
    <property type="term" value="F:RNA-directed DNA polymerase activity"/>
    <property type="evidence" value="ECO:0007669"/>
    <property type="project" value="UniProtKB-KW"/>
</dbReference>
<evidence type="ECO:0000256" key="15">
    <source>
        <dbReference type="ARBA" id="ARBA00023172"/>
    </source>
</evidence>
<dbReference type="GO" id="GO:0006508">
    <property type="term" value="P:proteolysis"/>
    <property type="evidence" value="ECO:0007669"/>
    <property type="project" value="UniProtKB-KW"/>
</dbReference>
<evidence type="ECO:0000313" key="18">
    <source>
        <dbReference type="Proteomes" id="UP000467841"/>
    </source>
</evidence>
<dbReference type="GO" id="GO:0015074">
    <property type="term" value="P:DNA integration"/>
    <property type="evidence" value="ECO:0007669"/>
    <property type="project" value="UniProtKB-KW"/>
</dbReference>
<dbReference type="SUPFAM" id="SSF53098">
    <property type="entry name" value="Ribonuclease H-like"/>
    <property type="match status" value="1"/>
</dbReference>
<dbReference type="GO" id="GO:0005524">
    <property type="term" value="F:ATP binding"/>
    <property type="evidence" value="ECO:0007669"/>
    <property type="project" value="UniProtKB-KW"/>
</dbReference>
<comment type="caution">
    <text evidence="17">The sequence shown here is derived from an EMBL/GenBank/DDBJ whole genome shotgun (WGS) entry which is preliminary data.</text>
</comment>
<keyword evidence="18" id="KW-1185">Reference proteome</keyword>
<dbReference type="Gene3D" id="3.30.420.10">
    <property type="entry name" value="Ribonuclease H-like superfamily/Ribonuclease H"/>
    <property type="match status" value="1"/>
</dbReference>
<dbReference type="GO" id="GO:0046872">
    <property type="term" value="F:metal ion binding"/>
    <property type="evidence" value="ECO:0007669"/>
    <property type="project" value="UniProtKB-KW"/>
</dbReference>
<keyword evidence="11" id="KW-0229">DNA integration</keyword>
<keyword evidence="3" id="KW-0645">Protease</keyword>
<evidence type="ECO:0000256" key="9">
    <source>
        <dbReference type="ARBA" id="ARBA00022840"/>
    </source>
</evidence>
<dbReference type="GO" id="GO:0006310">
    <property type="term" value="P:DNA recombination"/>
    <property type="evidence" value="ECO:0007669"/>
    <property type="project" value="UniProtKB-KW"/>
</dbReference>
<accession>A0A6D2JLK7</accession>
<dbReference type="EMBL" id="CACVBM020001185">
    <property type="protein sequence ID" value="CAA7038048.1"/>
    <property type="molecule type" value="Genomic_DNA"/>
</dbReference>
<evidence type="ECO:0000256" key="1">
    <source>
        <dbReference type="ARBA" id="ARBA00002180"/>
    </source>
</evidence>
<evidence type="ECO:0000259" key="16">
    <source>
        <dbReference type="PROSITE" id="PS50994"/>
    </source>
</evidence>
<evidence type="ECO:0000256" key="3">
    <source>
        <dbReference type="ARBA" id="ARBA00022670"/>
    </source>
</evidence>
<dbReference type="PANTHER" id="PTHR42648:SF11">
    <property type="entry name" value="TRANSPOSON TY4-P GAG-POL POLYPROTEIN"/>
    <property type="match status" value="1"/>
</dbReference>
<keyword evidence="12" id="KW-0695">RNA-directed DNA polymerase</keyword>
<dbReference type="InterPro" id="IPR012337">
    <property type="entry name" value="RNaseH-like_sf"/>
</dbReference>
<protein>
    <recommendedName>
        <fullName evidence="16">Integrase catalytic domain-containing protein</fullName>
    </recommendedName>
</protein>
<evidence type="ECO:0000256" key="12">
    <source>
        <dbReference type="ARBA" id="ARBA00022918"/>
    </source>
</evidence>
<evidence type="ECO:0000256" key="14">
    <source>
        <dbReference type="ARBA" id="ARBA00023113"/>
    </source>
</evidence>
<dbReference type="GO" id="GO:0008233">
    <property type="term" value="F:peptidase activity"/>
    <property type="evidence" value="ECO:0007669"/>
    <property type="project" value="UniProtKB-KW"/>
</dbReference>
<keyword evidence="2" id="KW-1188">Viral release from host cell</keyword>
<keyword evidence="10" id="KW-0460">Magnesium</keyword>